<dbReference type="SUPFAM" id="SSF48452">
    <property type="entry name" value="TPR-like"/>
    <property type="match status" value="3"/>
</dbReference>
<organism evidence="2 3">
    <name type="scientific">Reinekea blandensis MED297</name>
    <dbReference type="NCBI Taxonomy" id="314283"/>
    <lineage>
        <taxon>Bacteria</taxon>
        <taxon>Pseudomonadati</taxon>
        <taxon>Pseudomonadota</taxon>
        <taxon>Gammaproteobacteria</taxon>
        <taxon>Oceanospirillales</taxon>
        <taxon>Saccharospirillaceae</taxon>
        <taxon>Reinekea</taxon>
    </lineage>
</organism>
<dbReference type="PANTHER" id="PTHR12558">
    <property type="entry name" value="CELL DIVISION CYCLE 16,23,27"/>
    <property type="match status" value="1"/>
</dbReference>
<keyword evidence="3" id="KW-1185">Reference proteome</keyword>
<dbReference type="PROSITE" id="PS50005">
    <property type="entry name" value="TPR"/>
    <property type="match status" value="3"/>
</dbReference>
<dbReference type="Pfam" id="PF14559">
    <property type="entry name" value="TPR_19"/>
    <property type="match status" value="2"/>
</dbReference>
<dbReference type="STRING" id="314283.MED297_19647"/>
<evidence type="ECO:0000256" key="1">
    <source>
        <dbReference type="PROSITE-ProRule" id="PRU00339"/>
    </source>
</evidence>
<feature type="repeat" description="TPR" evidence="1">
    <location>
        <begin position="461"/>
        <end position="494"/>
    </location>
</feature>
<dbReference type="SMART" id="SM00028">
    <property type="entry name" value="TPR"/>
    <property type="match status" value="14"/>
</dbReference>
<dbReference type="PANTHER" id="PTHR12558:SF13">
    <property type="entry name" value="CELL DIVISION CYCLE PROTEIN 27 HOMOLOG"/>
    <property type="match status" value="1"/>
</dbReference>
<dbReference type="HOGENOM" id="CLU_007251_0_1_6"/>
<protein>
    <submittedName>
        <fullName evidence="2">TPR repeat protein</fullName>
    </submittedName>
</protein>
<accession>A4B934</accession>
<name>A4B934_9GAMM</name>
<reference evidence="2 3" key="1">
    <citation type="submission" date="2006-02" db="EMBL/GenBank/DDBJ databases">
        <authorList>
            <person name="Pinhassi J."/>
            <person name="Pedros-Alio C."/>
            <person name="Ferriera S."/>
            <person name="Johnson J."/>
            <person name="Kravitz S."/>
            <person name="Halpern A."/>
            <person name="Remington K."/>
            <person name="Beeson K."/>
            <person name="Tran B."/>
            <person name="Rogers Y.-H."/>
            <person name="Friedman R."/>
            <person name="Venter J.C."/>
        </authorList>
    </citation>
    <scope>NUCLEOTIDE SEQUENCE [LARGE SCALE GENOMIC DNA]</scope>
    <source>
        <strain evidence="2 3">MED297</strain>
    </source>
</reference>
<dbReference type="EMBL" id="AAOE01000001">
    <property type="protein sequence ID" value="EAR11135.1"/>
    <property type="molecule type" value="Genomic_DNA"/>
</dbReference>
<proteinExistence type="predicted"/>
<sequence length="852" mass="93989">MGCSSDNASIEAQDHLDRSLAYQQQGQFRAAMIEARNALQVDPADDANLLHYANLLQEVGSSSQAEQLLEKRSNSNNPELLLTLAEVMLDQGKYISAGEVLSNLDEKELSNDTEYQRLQAIQSYLSGQHQEALEIYADLLDTHPDDPQLVGDYIELLLQSNQLTTARTAISSALGKFSDNPEFLYQSALLAYRQNDLNTAEVQLTEALFNLPETDIMLPGRINTLELLADTLTRQGKPDEALIYSRAIRDANPEAYAARQQYLDALNAASLGDLATARSTFEDILNQFPNNRQAALLLGLLRLEEGNIDEGEALLSQNIEAETAPVNIIRATALAQAEQGKPKQALAVLEKALLARPDDPTLLSLYGVIALSQGEEQAGIRSITKALTLSPQQTRLHLLLAQHYEETDQIDLALGHYRSAFEKNPADWPTTGAYLVLLTNADSTDTSGVMDTLATQYSDQVDALWLMAMTHYRQGNLDQAQSRLNQLLEIDPHRTDALIAKARLLSQEGNARAAVPYWLSVLNVNPENRTALNELVRIQSRQLSSQELINWLVAQQQSYPQAAIALRSVSVELAVNEGRLDQAKQIAQPDLHSEDPYARRIRANLLRGEAIVAANDLQWTIAIQKTNEALAILPDNTGLLTLASRLYQQTGDSEKAITLLDRGIAYAPDNLRLIMEKTELLQRGSPASALSYLQPHWEKNPSEQLAVQYFPLLSQLRPEDMPAAANLLLDNQPNSVSAHMVLASHSLNNGDHDVAVNHYETALTFSPELVPALNNLAWLKRDADPERALSLAKKAANLAPESASVLDTYGWLLHLNGESEQAISVLDRALALEPDNADIRTHREQIELSTQG</sequence>
<dbReference type="Pfam" id="PF13181">
    <property type="entry name" value="TPR_8"/>
    <property type="match status" value="1"/>
</dbReference>
<gene>
    <name evidence="2" type="ORF">MED297_19647</name>
</gene>
<keyword evidence="1" id="KW-0802">TPR repeat</keyword>
<dbReference type="InterPro" id="IPR019734">
    <property type="entry name" value="TPR_rpt"/>
</dbReference>
<dbReference type="InterPro" id="IPR011990">
    <property type="entry name" value="TPR-like_helical_dom_sf"/>
</dbReference>
<dbReference type="AlphaFoldDB" id="A4B934"/>
<dbReference type="Proteomes" id="UP000005953">
    <property type="component" value="Unassembled WGS sequence"/>
</dbReference>
<dbReference type="Pfam" id="PF13432">
    <property type="entry name" value="TPR_16"/>
    <property type="match status" value="2"/>
</dbReference>
<dbReference type="Gene3D" id="1.25.40.10">
    <property type="entry name" value="Tetratricopeptide repeat domain"/>
    <property type="match status" value="5"/>
</dbReference>
<feature type="repeat" description="TPR" evidence="1">
    <location>
        <begin position="803"/>
        <end position="836"/>
    </location>
</feature>
<evidence type="ECO:0000313" key="3">
    <source>
        <dbReference type="Proteomes" id="UP000005953"/>
    </source>
</evidence>
<comment type="caution">
    <text evidence="2">The sequence shown here is derived from an EMBL/GenBank/DDBJ whole genome shotgun (WGS) entry which is preliminary data.</text>
</comment>
<evidence type="ECO:0000313" key="2">
    <source>
        <dbReference type="EMBL" id="EAR11135.1"/>
    </source>
</evidence>
<feature type="repeat" description="TPR" evidence="1">
    <location>
        <begin position="394"/>
        <end position="427"/>
    </location>
</feature>